<dbReference type="Pfam" id="PF06103">
    <property type="entry name" value="DUF948"/>
    <property type="match status" value="1"/>
</dbReference>
<protein>
    <submittedName>
        <fullName evidence="3">Septum formation initiator family protein</fullName>
    </submittedName>
</protein>
<comment type="caution">
    <text evidence="3">The sequence shown here is derived from an EMBL/GenBank/DDBJ whole genome shotgun (WGS) entry which is preliminary data.</text>
</comment>
<dbReference type="PANTHER" id="PTHR40070:SF1">
    <property type="entry name" value="UPF0478 PROTEIN YTXG"/>
    <property type="match status" value="1"/>
</dbReference>
<evidence type="ECO:0000313" key="4">
    <source>
        <dbReference type="Proteomes" id="UP001619911"/>
    </source>
</evidence>
<name>A0ABW8I9A0_9BACI</name>
<evidence type="ECO:0000313" key="3">
    <source>
        <dbReference type="EMBL" id="MFK2826079.1"/>
    </source>
</evidence>
<dbReference type="PANTHER" id="PTHR40070">
    <property type="entry name" value="UPF0478 PROTEIN YTXG"/>
    <property type="match status" value="1"/>
</dbReference>
<feature type="transmembrane region" description="Helical" evidence="2">
    <location>
        <begin position="6"/>
        <end position="31"/>
    </location>
</feature>
<proteinExistence type="predicted"/>
<dbReference type="InterPro" id="IPR009293">
    <property type="entry name" value="UPF0478"/>
</dbReference>
<dbReference type="Proteomes" id="UP001619911">
    <property type="component" value="Unassembled WGS sequence"/>
</dbReference>
<sequence>MGLIGWIILGISLAIVGGAVIYLGISGLITYKSMKPKIDRLQATAERLQATQQTIQSEADKLKTTQENIKRDIDQKKEAIMFTVNEAKQTPQSIKQLGTALSSMYEQTKLKLPAPKQQKQTKTI</sequence>
<evidence type="ECO:0000256" key="1">
    <source>
        <dbReference type="SAM" id="Coils"/>
    </source>
</evidence>
<evidence type="ECO:0000256" key="2">
    <source>
        <dbReference type="SAM" id="Phobius"/>
    </source>
</evidence>
<keyword evidence="2" id="KW-0812">Transmembrane</keyword>
<keyword evidence="2" id="KW-1133">Transmembrane helix</keyword>
<reference evidence="3 4" key="1">
    <citation type="submission" date="2023-07" db="EMBL/GenBank/DDBJ databases">
        <title>Bacillus lucianemedeirus sp. nov, a new species isolated from an immunobiological production facility.</title>
        <authorList>
            <person name="Costa L.V."/>
            <person name="Miranda R.V.S.L."/>
            <person name="Brandao M.L.L."/>
            <person name="Reis C.M.F."/>
            <person name="Frazao A.M."/>
            <person name="Cruz F.V."/>
            <person name="Baio P.V.P."/>
            <person name="Veras J.F.C."/>
            <person name="Ramos J.N."/>
            <person name="Vieira V."/>
        </authorList>
    </citation>
    <scope>NUCLEOTIDE SEQUENCE [LARGE SCALE GENOMIC DNA]</scope>
    <source>
        <strain evidence="3 4">B190/17</strain>
    </source>
</reference>
<keyword evidence="1" id="KW-0175">Coiled coil</keyword>
<keyword evidence="2" id="KW-0472">Membrane</keyword>
<accession>A0ABW8I9A0</accession>
<feature type="coiled-coil region" evidence="1">
    <location>
        <begin position="38"/>
        <end position="79"/>
    </location>
</feature>
<dbReference type="EMBL" id="JAUIYO010000007">
    <property type="protein sequence ID" value="MFK2826079.1"/>
    <property type="molecule type" value="Genomic_DNA"/>
</dbReference>
<gene>
    <name evidence="3" type="ORF">QYG89_10430</name>
</gene>
<organism evidence="3 4">
    <name type="scientific">Bacillus lumedeiriae</name>
    <dbReference type="NCBI Taxonomy" id="3058829"/>
    <lineage>
        <taxon>Bacteria</taxon>
        <taxon>Bacillati</taxon>
        <taxon>Bacillota</taxon>
        <taxon>Bacilli</taxon>
        <taxon>Bacillales</taxon>
        <taxon>Bacillaceae</taxon>
        <taxon>Bacillus</taxon>
    </lineage>
</organism>
<keyword evidence="4" id="KW-1185">Reference proteome</keyword>
<dbReference type="RefSeq" id="WP_404316991.1">
    <property type="nucleotide sequence ID" value="NZ_JAUIYO010000007.1"/>
</dbReference>